<comment type="subcellular location">
    <subcellularLocation>
        <location evidence="1">Secreted</location>
    </subcellularLocation>
</comment>
<dbReference type="PANTHER" id="PTHR13723">
    <property type="entry name" value="ADAMTS A DISINTEGRIN AND METALLOPROTEASE WITH THROMBOSPONDIN MOTIFS PROTEASE"/>
    <property type="match status" value="1"/>
</dbReference>
<dbReference type="Gene3D" id="2.20.100.10">
    <property type="entry name" value="Thrombospondin type-1 (TSP1) repeat"/>
    <property type="match status" value="2"/>
</dbReference>
<reference evidence="3" key="1">
    <citation type="journal article" date="2004" name="Nature">
        <title>Genome duplication in the teleost fish Tetraodon nigroviridis reveals the early vertebrate proto-karyotype.</title>
        <authorList>
            <person name="Jaillon O."/>
            <person name="Aury J.-M."/>
            <person name="Brunet F."/>
            <person name="Petit J.-L."/>
            <person name="Stange-Thomann N."/>
            <person name="Mauceli E."/>
            <person name="Bouneau L."/>
            <person name="Fischer C."/>
            <person name="Ozouf-Costaz C."/>
            <person name="Bernot A."/>
            <person name="Nicaud S."/>
            <person name="Jaffe D."/>
            <person name="Fisher S."/>
            <person name="Lutfalla G."/>
            <person name="Dossat C."/>
            <person name="Segurens B."/>
            <person name="Dasilva C."/>
            <person name="Salanoubat M."/>
            <person name="Levy M."/>
            <person name="Boudet N."/>
            <person name="Castellano S."/>
            <person name="Anthouard V."/>
            <person name="Jubin C."/>
            <person name="Castelli V."/>
            <person name="Katinka M."/>
            <person name="Vacherie B."/>
            <person name="Biemont C."/>
            <person name="Skalli Z."/>
            <person name="Cattolico L."/>
            <person name="Poulain J."/>
            <person name="De Berardinis V."/>
            <person name="Cruaud C."/>
            <person name="Duprat S."/>
            <person name="Brottier P."/>
            <person name="Coutanceau J.-P."/>
            <person name="Gouzy J."/>
            <person name="Parra G."/>
            <person name="Lardier G."/>
            <person name="Chapple C."/>
            <person name="McKernan K.J."/>
            <person name="McEwan P."/>
            <person name="Bosak S."/>
            <person name="Kellis M."/>
            <person name="Volff J.-N."/>
            <person name="Guigo R."/>
            <person name="Zody M.C."/>
            <person name="Mesirov J."/>
            <person name="Lindblad-Toh K."/>
            <person name="Birren B."/>
            <person name="Nusbaum C."/>
            <person name="Kahn D."/>
            <person name="Robinson-Rechavi M."/>
            <person name="Laudet V."/>
            <person name="Schachter V."/>
            <person name="Quetier F."/>
            <person name="Saurin W."/>
            <person name="Scarpelli C."/>
            <person name="Wincker P."/>
            <person name="Lander E.S."/>
            <person name="Weissenbach J."/>
            <person name="Roest Crollius H."/>
        </authorList>
    </citation>
    <scope>NUCLEOTIDE SEQUENCE [LARGE SCALE GENOMIC DNA]</scope>
</reference>
<dbReference type="InterPro" id="IPR000884">
    <property type="entry name" value="TSP1_rpt"/>
</dbReference>
<keyword evidence="2" id="KW-0964">Secreted</keyword>
<dbReference type="EMBL" id="CAAE01012033">
    <property type="protein sequence ID" value="CAF94286.1"/>
    <property type="molecule type" value="Genomic_DNA"/>
</dbReference>
<evidence type="ECO:0000256" key="2">
    <source>
        <dbReference type="ARBA" id="ARBA00022525"/>
    </source>
</evidence>
<feature type="non-terminal residue" evidence="3">
    <location>
        <position position="1"/>
    </location>
</feature>
<dbReference type="SUPFAM" id="SSF82895">
    <property type="entry name" value="TSP-1 type 1 repeat"/>
    <property type="match status" value="2"/>
</dbReference>
<evidence type="ECO:0000256" key="1">
    <source>
        <dbReference type="ARBA" id="ARBA00004613"/>
    </source>
</evidence>
<feature type="non-terminal residue" evidence="3">
    <location>
        <position position="160"/>
    </location>
</feature>
<dbReference type="GO" id="GO:0030198">
    <property type="term" value="P:extracellular matrix organization"/>
    <property type="evidence" value="ECO:0007669"/>
    <property type="project" value="TreeGrafter"/>
</dbReference>
<dbReference type="GO" id="GO:0031012">
    <property type="term" value="C:extracellular matrix"/>
    <property type="evidence" value="ECO:0007669"/>
    <property type="project" value="TreeGrafter"/>
</dbReference>
<dbReference type="InterPro" id="IPR036383">
    <property type="entry name" value="TSP1_rpt_sf"/>
</dbReference>
<dbReference type="AlphaFoldDB" id="Q4SYJ6"/>
<comment type="caution">
    <text evidence="3">The sequence shown here is derived from an EMBL/GenBank/DDBJ whole genome shotgun (WGS) entry which is preliminary data.</text>
</comment>
<gene>
    <name evidence="3" type="ORF">GSTENG00010298001</name>
</gene>
<dbReference type="SMART" id="SM00209">
    <property type="entry name" value="TSP1"/>
    <property type="match status" value="2"/>
</dbReference>
<dbReference type="PROSITE" id="PS50092">
    <property type="entry name" value="TSP1"/>
    <property type="match status" value="2"/>
</dbReference>
<reference evidence="3" key="2">
    <citation type="submission" date="2004-02" db="EMBL/GenBank/DDBJ databases">
        <authorList>
            <consortium name="Genoscope"/>
            <consortium name="Whitehead Institute Centre for Genome Research"/>
        </authorList>
    </citation>
    <scope>NUCLEOTIDE SEQUENCE</scope>
</reference>
<dbReference type="InterPro" id="IPR050439">
    <property type="entry name" value="ADAMTS_ADAMTS-like"/>
</dbReference>
<proteinExistence type="predicted"/>
<dbReference type="PANTHER" id="PTHR13723:SF159">
    <property type="entry name" value="PLAC DOMAIN-CONTAINING PROTEIN"/>
    <property type="match status" value="1"/>
</dbReference>
<dbReference type="GO" id="GO:0004222">
    <property type="term" value="F:metalloendopeptidase activity"/>
    <property type="evidence" value="ECO:0007669"/>
    <property type="project" value="TreeGrafter"/>
</dbReference>
<organism evidence="3">
    <name type="scientific">Tetraodon nigroviridis</name>
    <name type="common">Spotted green pufferfish</name>
    <name type="synonym">Chelonodon nigroviridis</name>
    <dbReference type="NCBI Taxonomy" id="99883"/>
    <lineage>
        <taxon>Eukaryota</taxon>
        <taxon>Metazoa</taxon>
        <taxon>Chordata</taxon>
        <taxon>Craniata</taxon>
        <taxon>Vertebrata</taxon>
        <taxon>Euteleostomi</taxon>
        <taxon>Actinopterygii</taxon>
        <taxon>Neopterygii</taxon>
        <taxon>Teleostei</taxon>
        <taxon>Neoteleostei</taxon>
        <taxon>Acanthomorphata</taxon>
        <taxon>Eupercaria</taxon>
        <taxon>Tetraodontiformes</taxon>
        <taxon>Tetradontoidea</taxon>
        <taxon>Tetraodontidae</taxon>
        <taxon>Tetraodon</taxon>
    </lineage>
</organism>
<dbReference type="OrthoDB" id="5781878at2759"/>
<dbReference type="KEGG" id="tng:GSTEN00010298G001"/>
<sequence length="160" mass="18052">ISLADMYRWKVSAYAPCSSTCTTGIATSYALCVRYDGSEVDERFCDSVTRPEPTQEFCSGKECPPRYPRGCAGWDRGPSLRLHHCVRRWETSGWSQCSRTCGEGFQYRAVRCWKMLSPGLDSSVYDSLCLSHDLHKPASRKVCQGQSCGPQWEVSDWSEV</sequence>
<protein>
    <submittedName>
        <fullName evidence="3">(spotted green pufferfish) hypothetical protein</fullName>
    </submittedName>
</protein>
<evidence type="ECO:0000313" key="3">
    <source>
        <dbReference type="EMBL" id="CAF94286.1"/>
    </source>
</evidence>
<dbReference type="GO" id="GO:0006508">
    <property type="term" value="P:proteolysis"/>
    <property type="evidence" value="ECO:0007669"/>
    <property type="project" value="TreeGrafter"/>
</dbReference>
<name>Q4SYJ6_TETNG</name>
<accession>Q4SYJ6</accession>
<dbReference type="GO" id="GO:0005576">
    <property type="term" value="C:extracellular region"/>
    <property type="evidence" value="ECO:0007669"/>
    <property type="project" value="UniProtKB-SubCell"/>
</dbReference>
<dbReference type="Pfam" id="PF19030">
    <property type="entry name" value="TSP1_ADAMTS"/>
    <property type="match status" value="2"/>
</dbReference>